<accession>A0A2A5QVL0</accession>
<sequence length="416" mass="44762">MPSLDLRSFVARAGTLVDSSPPASRRETRTWLVEPFLETLGWDLRAESCVTDRSIDDTPLEYVLLVDSVPALFVAVEAADEPLEETRANALQQAMAWTGVDRAIYTNGRQYLLLAGTTDIEYHTLRLSELTDGESTVGLYSRDALGRRLAQHSRNHVARQLAIERSRLVDSIGEQLTAATAHGDVYDDEFESAIDRFLDQLVVAFTDADSEQPNAVADVSVRFDESTISSETPTDGDTAETGSATDPSRHTTTDANEDAGTGRVADTAASTESNGREAPARDDDAERREPDDDTDAENGTEDGEESEYVVRLFNDRGSIGAIGHSTSEGALVGAAEYLFERGLSGVTVPWSPDEADGTVLNSDPVHADGSPMAASTQLSNGLYLETAGTVEERAARVQALAARAGLRAMLTGDWDT</sequence>
<keyword evidence="3" id="KW-1185">Reference proteome</keyword>
<proteinExistence type="predicted"/>
<dbReference type="EMBL" id="NXNI01000001">
    <property type="protein sequence ID" value="PCR90886.1"/>
    <property type="molecule type" value="Genomic_DNA"/>
</dbReference>
<feature type="compositionally biased region" description="Acidic residues" evidence="1">
    <location>
        <begin position="291"/>
        <end position="307"/>
    </location>
</feature>
<dbReference type="OrthoDB" id="330911at2157"/>
<name>A0A2A5QVL0_9EURY</name>
<feature type="compositionally biased region" description="Basic and acidic residues" evidence="1">
    <location>
        <begin position="274"/>
        <end position="290"/>
    </location>
</feature>
<dbReference type="Proteomes" id="UP000219689">
    <property type="component" value="Unassembled WGS sequence"/>
</dbReference>
<gene>
    <name evidence="2" type="ORF">CP557_10365</name>
</gene>
<organism evidence="2 3">
    <name type="scientific">Natrinema ejinorense</name>
    <dbReference type="NCBI Taxonomy" id="373386"/>
    <lineage>
        <taxon>Archaea</taxon>
        <taxon>Methanobacteriati</taxon>
        <taxon>Methanobacteriota</taxon>
        <taxon>Stenosarchaea group</taxon>
        <taxon>Halobacteria</taxon>
        <taxon>Halobacteriales</taxon>
        <taxon>Natrialbaceae</taxon>
        <taxon>Natrinema</taxon>
    </lineage>
</organism>
<reference evidence="2 3" key="1">
    <citation type="submission" date="2017-09" db="EMBL/GenBank/DDBJ databases">
        <title>Genome sequences of Natrinema ejinorence JCM 13890T.</title>
        <authorList>
            <person name="Roh S.W."/>
            <person name="Kim Y.B."/>
            <person name="Kim J.Y."/>
        </authorList>
    </citation>
    <scope>NUCLEOTIDE SEQUENCE [LARGE SCALE GENOMIC DNA]</scope>
    <source>
        <strain evidence="2 3">JCM 13890</strain>
    </source>
</reference>
<feature type="compositionally biased region" description="Polar residues" evidence="1">
    <location>
        <begin position="226"/>
        <end position="246"/>
    </location>
</feature>
<dbReference type="RefSeq" id="WP_097379832.1">
    <property type="nucleotide sequence ID" value="NZ_NXNI01000001.1"/>
</dbReference>
<evidence type="ECO:0000256" key="1">
    <source>
        <dbReference type="SAM" id="MobiDB-lite"/>
    </source>
</evidence>
<evidence type="ECO:0000313" key="2">
    <source>
        <dbReference type="EMBL" id="PCR90886.1"/>
    </source>
</evidence>
<evidence type="ECO:0008006" key="4">
    <source>
        <dbReference type="Google" id="ProtNLM"/>
    </source>
</evidence>
<protein>
    <recommendedName>
        <fullName evidence="4">Type I restriction enzyme R protein N-terminal domain-containing protein</fullName>
    </recommendedName>
</protein>
<dbReference type="AlphaFoldDB" id="A0A2A5QVL0"/>
<feature type="region of interest" description="Disordered" evidence="1">
    <location>
        <begin position="211"/>
        <end position="307"/>
    </location>
</feature>
<evidence type="ECO:0000313" key="3">
    <source>
        <dbReference type="Proteomes" id="UP000219689"/>
    </source>
</evidence>
<comment type="caution">
    <text evidence="2">The sequence shown here is derived from an EMBL/GenBank/DDBJ whole genome shotgun (WGS) entry which is preliminary data.</text>
</comment>